<protein>
    <recommendedName>
        <fullName evidence="5">Orn/DAP/Arg decarboxylase 2 N-terminal domain-containing protein</fullName>
    </recommendedName>
</protein>
<feature type="domain" description="Orn/DAP/Arg decarboxylase 2 N-terminal" evidence="5">
    <location>
        <begin position="223"/>
        <end position="435"/>
    </location>
</feature>
<dbReference type="PANTHER" id="PTHR43727">
    <property type="entry name" value="DIAMINOPIMELATE DECARBOXYLASE"/>
    <property type="match status" value="1"/>
</dbReference>
<keyword evidence="7" id="KW-1185">Reference proteome</keyword>
<evidence type="ECO:0000313" key="7">
    <source>
        <dbReference type="Proteomes" id="UP000265515"/>
    </source>
</evidence>
<dbReference type="Gramene" id="GBG64734">
    <property type="protein sequence ID" value="GBG64734"/>
    <property type="gene ID" value="CBR_g46280"/>
</dbReference>
<comment type="cofactor">
    <cofactor evidence="1">
        <name>pyridoxal 5'-phosphate</name>
        <dbReference type="ChEBI" id="CHEBI:597326"/>
    </cofactor>
</comment>
<dbReference type="AlphaFoldDB" id="A0A388K3U8"/>
<dbReference type="GO" id="GO:0008836">
    <property type="term" value="F:diaminopimelate decarboxylase activity"/>
    <property type="evidence" value="ECO:0007669"/>
    <property type="project" value="InterPro"/>
</dbReference>
<dbReference type="SUPFAM" id="SSF51419">
    <property type="entry name" value="PLP-binding barrel"/>
    <property type="match status" value="1"/>
</dbReference>
<evidence type="ECO:0000256" key="3">
    <source>
        <dbReference type="ARBA" id="ARBA00022898"/>
    </source>
</evidence>
<evidence type="ECO:0000256" key="1">
    <source>
        <dbReference type="ARBA" id="ARBA00001933"/>
    </source>
</evidence>
<dbReference type="InterPro" id="IPR029066">
    <property type="entry name" value="PLP-binding_barrel"/>
</dbReference>
<dbReference type="EMBL" id="BFEA01000053">
    <property type="protein sequence ID" value="GBG64734.1"/>
    <property type="molecule type" value="Genomic_DNA"/>
</dbReference>
<sequence>MAASSLPSRLALCENALSAGLRAELTAARHYSDTDASSVLPAGGSAQSCELGAAAFPSSFLGTTTTPSCGRRCRVRFERRDPSPATLAIASSAASAGAAAGKRSSDARAPLGIGVFVALPCQSGEDDPALLSPPAAALPGENCCRRPRRRFRGRHLGAQRPVMASVLEAVPSPLSEEDTTASPPPNCFTAGDDGYLYCDGIRVEDIMEKHVLERRPFYLYSRNQITKNYLAYARALDGLQSTIGYAVKANNNLKILQHLQSLGSGAVLVSGNELQLALKAGFDPSRCVFNGNGKLLEELVVAAENGVLVNVDSEFDLEQIAEAGSIVKKPVNVLLRINPDVDPEVHPYVSTGNKNSKFGIRNEKLQWFLDEIKKRPEQLTLVGAHCHLGSTITKVDIFADAAVLMTQYLAEIRSQGFKVKYLNIGGGLGIDYSRSGKVLPTPVDLINTLIFVRDSGTLGSAV</sequence>
<reference evidence="6 7" key="1">
    <citation type="journal article" date="2018" name="Cell">
        <title>The Chara Genome: Secondary Complexity and Implications for Plant Terrestrialization.</title>
        <authorList>
            <person name="Nishiyama T."/>
            <person name="Sakayama H."/>
            <person name="Vries J.D."/>
            <person name="Buschmann H."/>
            <person name="Saint-Marcoux D."/>
            <person name="Ullrich K.K."/>
            <person name="Haas F.B."/>
            <person name="Vanderstraeten L."/>
            <person name="Becker D."/>
            <person name="Lang D."/>
            <person name="Vosolsobe S."/>
            <person name="Rombauts S."/>
            <person name="Wilhelmsson P.K.I."/>
            <person name="Janitza P."/>
            <person name="Kern R."/>
            <person name="Heyl A."/>
            <person name="Rumpler F."/>
            <person name="Villalobos L.I.A.C."/>
            <person name="Clay J.M."/>
            <person name="Skokan R."/>
            <person name="Toyoda A."/>
            <person name="Suzuki Y."/>
            <person name="Kagoshima H."/>
            <person name="Schijlen E."/>
            <person name="Tajeshwar N."/>
            <person name="Catarino B."/>
            <person name="Hetherington A.J."/>
            <person name="Saltykova A."/>
            <person name="Bonnot C."/>
            <person name="Breuninger H."/>
            <person name="Symeonidi A."/>
            <person name="Radhakrishnan G.V."/>
            <person name="Van Nieuwerburgh F."/>
            <person name="Deforce D."/>
            <person name="Chang C."/>
            <person name="Karol K.G."/>
            <person name="Hedrich R."/>
            <person name="Ulvskov P."/>
            <person name="Glockner G."/>
            <person name="Delwiche C.F."/>
            <person name="Petrasek J."/>
            <person name="Van de Peer Y."/>
            <person name="Friml J."/>
            <person name="Beilby M."/>
            <person name="Dolan L."/>
            <person name="Kohara Y."/>
            <person name="Sugano S."/>
            <person name="Fujiyama A."/>
            <person name="Delaux P.-M."/>
            <person name="Quint M."/>
            <person name="TheiBen G."/>
            <person name="Hagemann M."/>
            <person name="Harholt J."/>
            <person name="Dunand C."/>
            <person name="Zachgo S."/>
            <person name="Langdale J."/>
            <person name="Maumus F."/>
            <person name="Straeten D.V.D."/>
            <person name="Gould S.B."/>
            <person name="Rensing S.A."/>
        </authorList>
    </citation>
    <scope>NUCLEOTIDE SEQUENCE [LARGE SCALE GENOMIC DNA]</scope>
    <source>
        <strain evidence="6 7">S276</strain>
    </source>
</reference>
<dbReference type="OrthoDB" id="5034579at2759"/>
<organism evidence="6 7">
    <name type="scientific">Chara braunii</name>
    <name type="common">Braun's stonewort</name>
    <dbReference type="NCBI Taxonomy" id="69332"/>
    <lineage>
        <taxon>Eukaryota</taxon>
        <taxon>Viridiplantae</taxon>
        <taxon>Streptophyta</taxon>
        <taxon>Charophyceae</taxon>
        <taxon>Charales</taxon>
        <taxon>Characeae</taxon>
        <taxon>Chara</taxon>
    </lineage>
</organism>
<dbReference type="InterPro" id="IPR000183">
    <property type="entry name" value="Orn/DAP/Arg_de-COase"/>
</dbReference>
<dbReference type="InterPro" id="IPR022644">
    <property type="entry name" value="De-COase2_N"/>
</dbReference>
<dbReference type="GO" id="GO:0009507">
    <property type="term" value="C:chloroplast"/>
    <property type="evidence" value="ECO:0007669"/>
    <property type="project" value="TreeGrafter"/>
</dbReference>
<dbReference type="PRINTS" id="PR01181">
    <property type="entry name" value="DAPDCRBXLASE"/>
</dbReference>
<dbReference type="PANTHER" id="PTHR43727:SF2">
    <property type="entry name" value="GROUP IV DECARBOXYLASE"/>
    <property type="match status" value="1"/>
</dbReference>
<evidence type="ECO:0000313" key="6">
    <source>
        <dbReference type="EMBL" id="GBG64734.1"/>
    </source>
</evidence>
<accession>A0A388K3U8</accession>
<name>A0A388K3U8_CHABU</name>
<keyword evidence="2" id="KW-0210">Decarboxylase</keyword>
<dbReference type="Proteomes" id="UP000265515">
    <property type="component" value="Unassembled WGS sequence"/>
</dbReference>
<gene>
    <name evidence="6" type="ORF">CBR_g46280</name>
</gene>
<comment type="caution">
    <text evidence="6">The sequence shown here is derived from an EMBL/GenBank/DDBJ whole genome shotgun (WGS) entry which is preliminary data.</text>
</comment>
<evidence type="ECO:0000256" key="2">
    <source>
        <dbReference type="ARBA" id="ARBA00022793"/>
    </source>
</evidence>
<dbReference type="GO" id="GO:0009089">
    <property type="term" value="P:lysine biosynthetic process via diaminopimelate"/>
    <property type="evidence" value="ECO:0007669"/>
    <property type="project" value="InterPro"/>
</dbReference>
<dbReference type="InterPro" id="IPR002986">
    <property type="entry name" value="DAP_deCOOHase_LysA"/>
</dbReference>
<keyword evidence="4" id="KW-0456">Lyase</keyword>
<keyword evidence="3" id="KW-0663">Pyridoxal phosphate</keyword>
<dbReference type="Pfam" id="PF02784">
    <property type="entry name" value="Orn_Arg_deC_N"/>
    <property type="match status" value="1"/>
</dbReference>
<proteinExistence type="predicted"/>
<evidence type="ECO:0000259" key="5">
    <source>
        <dbReference type="Pfam" id="PF02784"/>
    </source>
</evidence>
<dbReference type="InterPro" id="IPR022653">
    <property type="entry name" value="De-COase2_pyr-phos_BS"/>
</dbReference>
<dbReference type="FunFam" id="3.20.20.10:FF:000003">
    <property type="entry name" value="Diaminopimelate decarboxylase"/>
    <property type="match status" value="1"/>
</dbReference>
<dbReference type="Gene3D" id="3.20.20.10">
    <property type="entry name" value="Alanine racemase"/>
    <property type="match status" value="1"/>
</dbReference>
<dbReference type="STRING" id="69332.A0A388K3U8"/>
<dbReference type="PRINTS" id="PR01179">
    <property type="entry name" value="ODADCRBXLASE"/>
</dbReference>
<dbReference type="PROSITE" id="PS00878">
    <property type="entry name" value="ODR_DC_2_1"/>
    <property type="match status" value="1"/>
</dbReference>
<evidence type="ECO:0000256" key="4">
    <source>
        <dbReference type="ARBA" id="ARBA00023239"/>
    </source>
</evidence>